<reference evidence="3" key="1">
    <citation type="submission" date="2022-11" db="UniProtKB">
        <authorList>
            <consortium name="WormBaseParasite"/>
        </authorList>
    </citation>
    <scope>IDENTIFICATION</scope>
</reference>
<evidence type="ECO:0000313" key="2">
    <source>
        <dbReference type="Proteomes" id="UP000887565"/>
    </source>
</evidence>
<accession>A0A915IC73</accession>
<evidence type="ECO:0000313" key="3">
    <source>
        <dbReference type="WBParaSite" id="nRc.2.0.1.t11492-RA"/>
    </source>
</evidence>
<dbReference type="CDD" id="cd00130">
    <property type="entry name" value="PAS"/>
    <property type="match status" value="1"/>
</dbReference>
<keyword evidence="2" id="KW-1185">Reference proteome</keyword>
<dbReference type="PROSITE" id="PS50112">
    <property type="entry name" value="PAS"/>
    <property type="match status" value="1"/>
</dbReference>
<sequence>MPGAKRGLVAPQNTFLENVIRRSNNSELFKNAKSTMYLRAISHEFEQMYFCDFLRGGVFGYWEFDGCGHVAQKIILSDKKSAWVSVEKDFQENPECQEECRTTDDKTEKFETLEIRLVQRDLYPWQESSNFILANAQIVDYPIVYCNDGFSKMVGYSRAEVMHRSCSCSFMYGDQTDKDTIKLIENCLHHYATEQLEIRLYKKNISGIRIGSI</sequence>
<protein>
    <submittedName>
        <fullName evidence="3">PAS domain-containing protein</fullName>
    </submittedName>
</protein>
<dbReference type="InterPro" id="IPR035965">
    <property type="entry name" value="PAS-like_dom_sf"/>
</dbReference>
<proteinExistence type="predicted"/>
<dbReference type="PANTHER" id="PTHR10217:SF435">
    <property type="entry name" value="POTASSIUM VOLTAGE-GATED CHANNEL PROTEIN EAG"/>
    <property type="match status" value="1"/>
</dbReference>
<dbReference type="PANTHER" id="PTHR10217">
    <property type="entry name" value="VOLTAGE AND LIGAND GATED POTASSIUM CHANNEL"/>
    <property type="match status" value="1"/>
</dbReference>
<dbReference type="AlphaFoldDB" id="A0A915IC73"/>
<dbReference type="GO" id="GO:0042391">
    <property type="term" value="P:regulation of membrane potential"/>
    <property type="evidence" value="ECO:0007669"/>
    <property type="project" value="TreeGrafter"/>
</dbReference>
<feature type="domain" description="PAS" evidence="1">
    <location>
        <begin position="143"/>
        <end position="165"/>
    </location>
</feature>
<dbReference type="Proteomes" id="UP000887565">
    <property type="component" value="Unplaced"/>
</dbReference>
<dbReference type="Pfam" id="PF13426">
    <property type="entry name" value="PAS_9"/>
    <property type="match status" value="1"/>
</dbReference>
<dbReference type="GO" id="GO:0008076">
    <property type="term" value="C:voltage-gated potassium channel complex"/>
    <property type="evidence" value="ECO:0007669"/>
    <property type="project" value="TreeGrafter"/>
</dbReference>
<dbReference type="InterPro" id="IPR050818">
    <property type="entry name" value="KCNH_animal-type"/>
</dbReference>
<dbReference type="WBParaSite" id="nRc.2.0.1.t11492-RA">
    <property type="protein sequence ID" value="nRc.2.0.1.t11492-RA"/>
    <property type="gene ID" value="nRc.2.0.1.g11492"/>
</dbReference>
<evidence type="ECO:0000259" key="1">
    <source>
        <dbReference type="PROSITE" id="PS50112"/>
    </source>
</evidence>
<dbReference type="GO" id="GO:0005249">
    <property type="term" value="F:voltage-gated potassium channel activity"/>
    <property type="evidence" value="ECO:0007669"/>
    <property type="project" value="TreeGrafter"/>
</dbReference>
<dbReference type="SUPFAM" id="SSF55785">
    <property type="entry name" value="PYP-like sensor domain (PAS domain)"/>
    <property type="match status" value="1"/>
</dbReference>
<dbReference type="Gene3D" id="3.30.450.20">
    <property type="entry name" value="PAS domain"/>
    <property type="match status" value="1"/>
</dbReference>
<name>A0A915IC73_ROMCU</name>
<dbReference type="InterPro" id="IPR000014">
    <property type="entry name" value="PAS"/>
</dbReference>
<organism evidence="2 3">
    <name type="scientific">Romanomermis culicivorax</name>
    <name type="common">Nematode worm</name>
    <dbReference type="NCBI Taxonomy" id="13658"/>
    <lineage>
        <taxon>Eukaryota</taxon>
        <taxon>Metazoa</taxon>
        <taxon>Ecdysozoa</taxon>
        <taxon>Nematoda</taxon>
        <taxon>Enoplea</taxon>
        <taxon>Dorylaimia</taxon>
        <taxon>Mermithida</taxon>
        <taxon>Mermithoidea</taxon>
        <taxon>Mermithidae</taxon>
        <taxon>Romanomermis</taxon>
    </lineage>
</organism>